<dbReference type="InterPro" id="IPR015421">
    <property type="entry name" value="PyrdxlP-dep_Trfase_major"/>
</dbReference>
<evidence type="ECO:0000256" key="2">
    <source>
        <dbReference type="ARBA" id="ARBA00022898"/>
    </source>
</evidence>
<comment type="similarity">
    <text evidence="1">In the C-terminal section; belongs to the class-I pyridoxal-phosphate-dependent aminotransferase family.</text>
</comment>
<name>A0ABT7WP36_9GAMM</name>
<dbReference type="CDD" id="cd07377">
    <property type="entry name" value="WHTH_GntR"/>
    <property type="match status" value="1"/>
</dbReference>
<dbReference type="PANTHER" id="PTHR46577">
    <property type="entry name" value="HTH-TYPE TRANSCRIPTIONAL REGULATORY PROTEIN GABR"/>
    <property type="match status" value="1"/>
</dbReference>
<dbReference type="Gene3D" id="1.10.10.10">
    <property type="entry name" value="Winged helix-like DNA-binding domain superfamily/Winged helix DNA-binding domain"/>
    <property type="match status" value="1"/>
</dbReference>
<dbReference type="InterPro" id="IPR015424">
    <property type="entry name" value="PyrdxlP-dep_Trfase"/>
</dbReference>
<feature type="domain" description="HTH gntR-type" evidence="6">
    <location>
        <begin position="45"/>
        <end position="113"/>
    </location>
</feature>
<protein>
    <submittedName>
        <fullName evidence="7">PLP-dependent aminotransferase family protein</fullName>
    </submittedName>
</protein>
<keyword evidence="4" id="KW-0238">DNA-binding</keyword>
<dbReference type="SUPFAM" id="SSF53383">
    <property type="entry name" value="PLP-dependent transferases"/>
    <property type="match status" value="1"/>
</dbReference>
<evidence type="ECO:0000313" key="8">
    <source>
        <dbReference type="Proteomes" id="UP001168524"/>
    </source>
</evidence>
<organism evidence="7 8">
    <name type="scientific">Acinetobacter thutiue</name>
    <dbReference type="NCBI Taxonomy" id="2998078"/>
    <lineage>
        <taxon>Bacteria</taxon>
        <taxon>Pseudomonadati</taxon>
        <taxon>Pseudomonadota</taxon>
        <taxon>Gammaproteobacteria</taxon>
        <taxon>Moraxellales</taxon>
        <taxon>Moraxellaceae</taxon>
        <taxon>Acinetobacter</taxon>
    </lineage>
</organism>
<dbReference type="Pfam" id="PF00155">
    <property type="entry name" value="Aminotran_1_2"/>
    <property type="match status" value="1"/>
</dbReference>
<keyword evidence="3" id="KW-0805">Transcription regulation</keyword>
<keyword evidence="5" id="KW-0804">Transcription</keyword>
<dbReference type="Gene3D" id="3.40.640.10">
    <property type="entry name" value="Type I PLP-dependent aspartate aminotransferase-like (Major domain)"/>
    <property type="match status" value="1"/>
</dbReference>
<evidence type="ECO:0000256" key="5">
    <source>
        <dbReference type="ARBA" id="ARBA00023163"/>
    </source>
</evidence>
<reference evidence="7" key="1">
    <citation type="submission" date="2023-06" db="EMBL/GenBank/DDBJ databases">
        <title>Two novel species of Acinetobacter isolated from motorbike repairing workshop in Vietnam.</title>
        <authorList>
            <person name="Le N.T.T."/>
        </authorList>
    </citation>
    <scope>NUCLEOTIDE SEQUENCE</scope>
    <source>
        <strain evidence="7">VNH17</strain>
    </source>
</reference>
<dbReference type="InterPro" id="IPR051446">
    <property type="entry name" value="HTH_trans_reg/aminotransferase"/>
</dbReference>
<proteinExistence type="inferred from homology"/>
<dbReference type="InterPro" id="IPR004839">
    <property type="entry name" value="Aminotransferase_I/II_large"/>
</dbReference>
<keyword evidence="7" id="KW-0032">Aminotransferase</keyword>
<dbReference type="SUPFAM" id="SSF46785">
    <property type="entry name" value="Winged helix' DNA-binding domain"/>
    <property type="match status" value="1"/>
</dbReference>
<evidence type="ECO:0000256" key="1">
    <source>
        <dbReference type="ARBA" id="ARBA00005384"/>
    </source>
</evidence>
<dbReference type="SMART" id="SM00345">
    <property type="entry name" value="HTH_GNTR"/>
    <property type="match status" value="1"/>
</dbReference>
<evidence type="ECO:0000256" key="4">
    <source>
        <dbReference type="ARBA" id="ARBA00023125"/>
    </source>
</evidence>
<evidence type="ECO:0000256" key="3">
    <source>
        <dbReference type="ARBA" id="ARBA00023015"/>
    </source>
</evidence>
<keyword evidence="7" id="KW-0808">Transferase</keyword>
<dbReference type="GO" id="GO:0008483">
    <property type="term" value="F:transaminase activity"/>
    <property type="evidence" value="ECO:0007669"/>
    <property type="project" value="UniProtKB-KW"/>
</dbReference>
<keyword evidence="2" id="KW-0663">Pyridoxal phosphate</keyword>
<keyword evidence="8" id="KW-1185">Reference proteome</keyword>
<dbReference type="PANTHER" id="PTHR46577:SF1">
    <property type="entry name" value="HTH-TYPE TRANSCRIPTIONAL REGULATORY PROTEIN GABR"/>
    <property type="match status" value="1"/>
</dbReference>
<accession>A0ABT7WP36</accession>
<dbReference type="PROSITE" id="PS50949">
    <property type="entry name" value="HTH_GNTR"/>
    <property type="match status" value="1"/>
</dbReference>
<dbReference type="Pfam" id="PF00392">
    <property type="entry name" value="GntR"/>
    <property type="match status" value="1"/>
</dbReference>
<comment type="caution">
    <text evidence="7">The sequence shown here is derived from an EMBL/GenBank/DDBJ whole genome shotgun (WGS) entry which is preliminary data.</text>
</comment>
<evidence type="ECO:0000313" key="7">
    <source>
        <dbReference type="EMBL" id="MDN0014433.1"/>
    </source>
</evidence>
<sequence length="509" mass="58756">MQNRKSVDGLKYPVFKTYMVQQTMIQKIGQQSWKFRLHLEDREEKTLFLKLANQIIQDILSGRLASGTRLAGSRTLANELKINRKTVQSVYEDLEAQGWLVSKARQGTFVSAHLPDLKYKDQPKARPISQTIDIPRPTHLIQNDGVPDTRLIPYELFSRAYRHALIKVTRHQSMGYGDPQGSIELRQALQQMLSMERFIQSSIEHICVVRGSQMGIFLASRVLAQSKAQRHVVVVEHWAYPPAIDTFLSHGYQVVRVRLDQYGLDTDHLTEILSTYQVAAIYTTPHHQYPTTVSMSMQRRLKLLELSKSFDFYIIEDDYDHEFHYDSRPIPPLISLPHADKVIHIGSLSKVFAPSLRVGYVVANPDIVQAMNQDILLIDKQGNAITELAIAELMQQGEIKRHIRKMRKIYQSRRDFAVMTFQQIFQDKVEISTPAGGMALWVKFNFPFQTQYIERLKQLNIHSEFDFGSDLTIENPHFYIRFGFAALSELEIEQVIQHLFQAMVSNINQ</sequence>
<dbReference type="EMBL" id="JAUDZE010000003">
    <property type="protein sequence ID" value="MDN0014433.1"/>
    <property type="molecule type" value="Genomic_DNA"/>
</dbReference>
<evidence type="ECO:0000259" key="6">
    <source>
        <dbReference type="PROSITE" id="PS50949"/>
    </source>
</evidence>
<dbReference type="CDD" id="cd00609">
    <property type="entry name" value="AAT_like"/>
    <property type="match status" value="1"/>
</dbReference>
<gene>
    <name evidence="7" type="ORF">QTA56_09320</name>
</gene>
<dbReference type="InterPro" id="IPR036390">
    <property type="entry name" value="WH_DNA-bd_sf"/>
</dbReference>
<dbReference type="Proteomes" id="UP001168524">
    <property type="component" value="Unassembled WGS sequence"/>
</dbReference>
<dbReference type="InterPro" id="IPR036388">
    <property type="entry name" value="WH-like_DNA-bd_sf"/>
</dbReference>
<dbReference type="RefSeq" id="WP_267980874.1">
    <property type="nucleotide sequence ID" value="NZ_JAPQKF010000003.1"/>
</dbReference>
<dbReference type="InterPro" id="IPR000524">
    <property type="entry name" value="Tscrpt_reg_HTH_GntR"/>
</dbReference>